<proteinExistence type="predicted"/>
<accession>A0A371CZF6</accession>
<evidence type="ECO:0000313" key="2">
    <source>
        <dbReference type="Proteomes" id="UP000256964"/>
    </source>
</evidence>
<evidence type="ECO:0000313" key="1">
    <source>
        <dbReference type="EMBL" id="RDX45666.1"/>
    </source>
</evidence>
<name>A0A371CZF6_9APHY</name>
<dbReference type="STRING" id="139420.A0A371CZF6"/>
<keyword evidence="2" id="KW-1185">Reference proteome</keyword>
<dbReference type="Proteomes" id="UP000256964">
    <property type="component" value="Unassembled WGS sequence"/>
</dbReference>
<sequence>MPRSVKLKAWDIYAKELRDLGFGHPLWIPEPSPESGEVQLGDVGYLSQGKFCFLFNCMRSADDPVNRKGVPASFEVFIPPDGPVEESAKTIRNHIMDPILLCDNARSVDVAANVSLSANPVAQVGGAMSYEVKQKTGAYLALKRPAHQTSLHCTEAIFQYLRAHHVQWRNYVTQRRGRKIDSQHILFVSGFVKTAVWDVGAFRHGSSSATLKIDAGAMFGGGLSGSASAGCAMSVTNCSAPMSLHRNGPAERLPWTDDALHVDDQCIFLQYAHVKPRWPMIPGFRRSAIPNVRVRRSGFFTRRCVLSK</sequence>
<dbReference type="EMBL" id="KZ857435">
    <property type="protein sequence ID" value="RDX45666.1"/>
    <property type="molecule type" value="Genomic_DNA"/>
</dbReference>
<reference evidence="1 2" key="1">
    <citation type="journal article" date="2018" name="Biotechnol. Biofuels">
        <title>Integrative visual omics of the white-rot fungus Polyporus brumalis exposes the biotechnological potential of its oxidative enzymes for delignifying raw plant biomass.</title>
        <authorList>
            <person name="Miyauchi S."/>
            <person name="Rancon A."/>
            <person name="Drula E."/>
            <person name="Hage H."/>
            <person name="Chaduli D."/>
            <person name="Favel A."/>
            <person name="Grisel S."/>
            <person name="Henrissat B."/>
            <person name="Herpoel-Gimbert I."/>
            <person name="Ruiz-Duenas F.J."/>
            <person name="Chevret D."/>
            <person name="Hainaut M."/>
            <person name="Lin J."/>
            <person name="Wang M."/>
            <person name="Pangilinan J."/>
            <person name="Lipzen A."/>
            <person name="Lesage-Meessen L."/>
            <person name="Navarro D."/>
            <person name="Riley R."/>
            <person name="Grigoriev I.V."/>
            <person name="Zhou S."/>
            <person name="Raouche S."/>
            <person name="Rosso M.N."/>
        </authorList>
    </citation>
    <scope>NUCLEOTIDE SEQUENCE [LARGE SCALE GENOMIC DNA]</scope>
    <source>
        <strain evidence="1 2">BRFM 1820</strain>
    </source>
</reference>
<dbReference type="AlphaFoldDB" id="A0A371CZF6"/>
<dbReference type="OrthoDB" id="3222453at2759"/>
<protein>
    <submittedName>
        <fullName evidence="1">Uncharacterized protein</fullName>
    </submittedName>
</protein>
<organism evidence="1 2">
    <name type="scientific">Lentinus brumalis</name>
    <dbReference type="NCBI Taxonomy" id="2498619"/>
    <lineage>
        <taxon>Eukaryota</taxon>
        <taxon>Fungi</taxon>
        <taxon>Dikarya</taxon>
        <taxon>Basidiomycota</taxon>
        <taxon>Agaricomycotina</taxon>
        <taxon>Agaricomycetes</taxon>
        <taxon>Polyporales</taxon>
        <taxon>Polyporaceae</taxon>
        <taxon>Lentinus</taxon>
    </lineage>
</organism>
<gene>
    <name evidence="1" type="ORF">OH76DRAFT_940229</name>
</gene>